<evidence type="ECO:0000256" key="8">
    <source>
        <dbReference type="ARBA" id="ARBA00022840"/>
    </source>
</evidence>
<dbReference type="InterPro" id="IPR011054">
    <property type="entry name" value="Rudment_hybrid_motif"/>
</dbReference>
<dbReference type="SMART" id="SM01209">
    <property type="entry name" value="GARS_A"/>
    <property type="match status" value="1"/>
</dbReference>
<evidence type="ECO:0000256" key="1">
    <source>
        <dbReference type="ARBA" id="ARBA00001936"/>
    </source>
</evidence>
<dbReference type="Gene3D" id="3.30.1490.20">
    <property type="entry name" value="ATP-grasp fold, A domain"/>
    <property type="match status" value="1"/>
</dbReference>
<evidence type="ECO:0000313" key="16">
    <source>
        <dbReference type="Proteomes" id="UP001290861"/>
    </source>
</evidence>
<evidence type="ECO:0000256" key="12">
    <source>
        <dbReference type="HAMAP-Rule" id="MF_00138"/>
    </source>
</evidence>
<gene>
    <name evidence="12 15" type="primary">purD</name>
    <name evidence="15" type="ORF">P9H32_14965</name>
</gene>
<dbReference type="Gene3D" id="3.90.600.10">
    <property type="entry name" value="Phosphoribosylglycinamide synthetase, C-terminal domain"/>
    <property type="match status" value="1"/>
</dbReference>
<dbReference type="InterPro" id="IPR037123">
    <property type="entry name" value="PRibGlycinamide_synth_C_sf"/>
</dbReference>
<evidence type="ECO:0000256" key="4">
    <source>
        <dbReference type="ARBA" id="ARBA00013255"/>
    </source>
</evidence>
<dbReference type="SMART" id="SM01210">
    <property type="entry name" value="GARS_C"/>
    <property type="match status" value="1"/>
</dbReference>
<dbReference type="SUPFAM" id="SSF52440">
    <property type="entry name" value="PreATP-grasp domain"/>
    <property type="match status" value="1"/>
</dbReference>
<evidence type="ECO:0000256" key="6">
    <source>
        <dbReference type="ARBA" id="ARBA00022741"/>
    </source>
</evidence>
<dbReference type="NCBIfam" id="TIGR00877">
    <property type="entry name" value="purD"/>
    <property type="match status" value="1"/>
</dbReference>
<comment type="cofactor">
    <cofactor evidence="2">
        <name>Mg(2+)</name>
        <dbReference type="ChEBI" id="CHEBI:18420"/>
    </cofactor>
</comment>
<evidence type="ECO:0000256" key="3">
    <source>
        <dbReference type="ARBA" id="ARBA00005174"/>
    </source>
</evidence>
<dbReference type="GO" id="GO:0004637">
    <property type="term" value="F:phosphoribosylamine-glycine ligase activity"/>
    <property type="evidence" value="ECO:0007669"/>
    <property type="project" value="UniProtKB-EC"/>
</dbReference>
<evidence type="ECO:0000256" key="11">
    <source>
        <dbReference type="ARBA" id="ARBA00042864"/>
    </source>
</evidence>
<dbReference type="InterPro" id="IPR020561">
    <property type="entry name" value="PRibGlycinamid_synth_ATP-grasp"/>
</dbReference>
<dbReference type="Pfam" id="PF02844">
    <property type="entry name" value="GARS_N"/>
    <property type="match status" value="1"/>
</dbReference>
<dbReference type="InterPro" id="IPR011761">
    <property type="entry name" value="ATP-grasp"/>
</dbReference>
<evidence type="ECO:0000256" key="10">
    <source>
        <dbReference type="ARBA" id="ARBA00042242"/>
    </source>
</evidence>
<dbReference type="HAMAP" id="MF_00138">
    <property type="entry name" value="GARS"/>
    <property type="match status" value="1"/>
</dbReference>
<dbReference type="InterPro" id="IPR020560">
    <property type="entry name" value="PRibGlycinamide_synth_C-dom"/>
</dbReference>
<keyword evidence="16" id="KW-1185">Reference proteome</keyword>
<dbReference type="PROSITE" id="PS50975">
    <property type="entry name" value="ATP_GRASP"/>
    <property type="match status" value="1"/>
</dbReference>
<keyword evidence="8 13" id="KW-0067">ATP-binding</keyword>
<reference evidence="15 16" key="1">
    <citation type="journal article" date="2024" name="Appl. Environ. Microbiol.">
        <title>Pontiella agarivorans sp. nov., a novel marine anaerobic bacterium capable of degrading macroalgal polysaccharides and fixing nitrogen.</title>
        <authorList>
            <person name="Liu N."/>
            <person name="Kivenson V."/>
            <person name="Peng X."/>
            <person name="Cui Z."/>
            <person name="Lankiewicz T.S."/>
            <person name="Gosselin K.M."/>
            <person name="English C.J."/>
            <person name="Blair E.M."/>
            <person name="O'Malley M.A."/>
            <person name="Valentine D.L."/>
        </authorList>
    </citation>
    <scope>NUCLEOTIDE SEQUENCE [LARGE SCALE GENOMIC DNA]</scope>
    <source>
        <strain evidence="15 16">NLcol2</strain>
    </source>
</reference>
<dbReference type="PANTHER" id="PTHR43472">
    <property type="entry name" value="PHOSPHORIBOSYLAMINE--GLYCINE LIGASE"/>
    <property type="match status" value="1"/>
</dbReference>
<comment type="cofactor">
    <cofactor evidence="1">
        <name>Mn(2+)</name>
        <dbReference type="ChEBI" id="CHEBI:29035"/>
    </cofactor>
</comment>
<evidence type="ECO:0000256" key="13">
    <source>
        <dbReference type="PROSITE-ProRule" id="PRU00409"/>
    </source>
</evidence>
<sequence>MKILVVGNGGREHALAWKLANDSAKPELFCTPGNAGTAELGTNLGFGATDLDGIKGWCLENEPDLVVIGPEAPLCAGLADILEAEGLRVFGPNKAAAELEGSKQFAKEIMKAAGVPTSAYETFTDPDEACAYVRERGAPIVIKADGLAAGKGVTVAETVEQAEAAIKDALEGNAFGEAGSRVVIEDFLVGEEASILALIDGENVVMLASSQDHKRIFEKDEGPNTGGMGAYSPASIVNETVLKKVKEEVYDRTLAELKKRGITYKGVLYAGLMIENDQPSVVEFNCRFGDPETQAVLARWDGDMLPAINGVIDGTLSEDLISWKDEHSVCVVMVAGGYPGSYAKGNEIQNLDKANAVDDTVVFHAGTAQDDDKVVTAGGRVLGITSLGHDLLDALSKAYISVETISFKDYFYRNDIGHRELKRLGIDLNNETRG</sequence>
<keyword evidence="7 12" id="KW-0658">Purine biosynthesis</keyword>
<evidence type="ECO:0000259" key="14">
    <source>
        <dbReference type="PROSITE" id="PS50975"/>
    </source>
</evidence>
<evidence type="ECO:0000256" key="2">
    <source>
        <dbReference type="ARBA" id="ARBA00001946"/>
    </source>
</evidence>
<dbReference type="Gene3D" id="3.30.470.20">
    <property type="entry name" value="ATP-grasp fold, B domain"/>
    <property type="match status" value="1"/>
</dbReference>
<dbReference type="InterPro" id="IPR000115">
    <property type="entry name" value="PRibGlycinamide_synth"/>
</dbReference>
<dbReference type="SUPFAM" id="SSF56059">
    <property type="entry name" value="Glutathione synthetase ATP-binding domain-like"/>
    <property type="match status" value="1"/>
</dbReference>
<comment type="caution">
    <text evidence="15">The sequence shown here is derived from an EMBL/GenBank/DDBJ whole genome shotgun (WGS) entry which is preliminary data.</text>
</comment>
<evidence type="ECO:0000256" key="9">
    <source>
        <dbReference type="ARBA" id="ARBA00038345"/>
    </source>
</evidence>
<accession>A0ABU5N0I3</accession>
<evidence type="ECO:0000256" key="7">
    <source>
        <dbReference type="ARBA" id="ARBA00022755"/>
    </source>
</evidence>
<dbReference type="Pfam" id="PF01071">
    <property type="entry name" value="GARS_A"/>
    <property type="match status" value="1"/>
</dbReference>
<dbReference type="InterPro" id="IPR013815">
    <property type="entry name" value="ATP_grasp_subdomain_1"/>
</dbReference>
<dbReference type="PROSITE" id="PS00184">
    <property type="entry name" value="GARS"/>
    <property type="match status" value="1"/>
</dbReference>
<dbReference type="InterPro" id="IPR020559">
    <property type="entry name" value="PRibGlycinamide_synth_CS"/>
</dbReference>
<name>A0ABU5N0I3_9BACT</name>
<comment type="catalytic activity">
    <reaction evidence="12">
        <text>5-phospho-beta-D-ribosylamine + glycine + ATP = N(1)-(5-phospho-beta-D-ribosyl)glycinamide + ADP + phosphate + H(+)</text>
        <dbReference type="Rhea" id="RHEA:17453"/>
        <dbReference type="ChEBI" id="CHEBI:15378"/>
        <dbReference type="ChEBI" id="CHEBI:30616"/>
        <dbReference type="ChEBI" id="CHEBI:43474"/>
        <dbReference type="ChEBI" id="CHEBI:57305"/>
        <dbReference type="ChEBI" id="CHEBI:58681"/>
        <dbReference type="ChEBI" id="CHEBI:143788"/>
        <dbReference type="ChEBI" id="CHEBI:456216"/>
        <dbReference type="EC" id="6.3.4.13"/>
    </reaction>
</comment>
<keyword evidence="5 12" id="KW-0436">Ligase</keyword>
<keyword evidence="6 13" id="KW-0547">Nucleotide-binding</keyword>
<dbReference type="Proteomes" id="UP001290861">
    <property type="component" value="Unassembled WGS sequence"/>
</dbReference>
<dbReference type="EC" id="6.3.4.13" evidence="4 12"/>
<dbReference type="InterPro" id="IPR020562">
    <property type="entry name" value="PRibGlycinamide_synth_N"/>
</dbReference>
<proteinExistence type="inferred from homology"/>
<dbReference type="Pfam" id="PF02843">
    <property type="entry name" value="GARS_C"/>
    <property type="match status" value="1"/>
</dbReference>
<dbReference type="PANTHER" id="PTHR43472:SF1">
    <property type="entry name" value="PHOSPHORIBOSYLAMINE--GLYCINE LIGASE, CHLOROPLASTIC"/>
    <property type="match status" value="1"/>
</dbReference>
<protein>
    <recommendedName>
        <fullName evidence="4 12">Phosphoribosylamine--glycine ligase</fullName>
        <ecNumber evidence="4 12">6.3.4.13</ecNumber>
    </recommendedName>
    <alternativeName>
        <fullName evidence="12">GARS</fullName>
    </alternativeName>
    <alternativeName>
        <fullName evidence="10 12">Glycinamide ribonucleotide synthetase</fullName>
    </alternativeName>
    <alternativeName>
        <fullName evidence="11 12">Phosphoribosylglycinamide synthetase</fullName>
    </alternativeName>
</protein>
<dbReference type="Gene3D" id="3.40.50.20">
    <property type="match status" value="1"/>
</dbReference>
<dbReference type="EMBL" id="JARVCO010000012">
    <property type="protein sequence ID" value="MDZ8119929.1"/>
    <property type="molecule type" value="Genomic_DNA"/>
</dbReference>
<organism evidence="15 16">
    <name type="scientific">Pontiella agarivorans</name>
    <dbReference type="NCBI Taxonomy" id="3038953"/>
    <lineage>
        <taxon>Bacteria</taxon>
        <taxon>Pseudomonadati</taxon>
        <taxon>Kiritimatiellota</taxon>
        <taxon>Kiritimatiellia</taxon>
        <taxon>Kiritimatiellales</taxon>
        <taxon>Pontiellaceae</taxon>
        <taxon>Pontiella</taxon>
    </lineage>
</organism>
<comment type="pathway">
    <text evidence="3 12">Purine metabolism; IMP biosynthesis via de novo pathway; N(1)-(5-phospho-D-ribosyl)glycinamide from 5-phospho-alpha-D-ribose 1-diphosphate: step 2/2.</text>
</comment>
<evidence type="ECO:0000313" key="15">
    <source>
        <dbReference type="EMBL" id="MDZ8119929.1"/>
    </source>
</evidence>
<comment type="similarity">
    <text evidence="9 12">Belongs to the GARS family.</text>
</comment>
<dbReference type="RefSeq" id="WP_322609711.1">
    <property type="nucleotide sequence ID" value="NZ_JARVCO010000012.1"/>
</dbReference>
<dbReference type="SUPFAM" id="SSF51246">
    <property type="entry name" value="Rudiment single hybrid motif"/>
    <property type="match status" value="1"/>
</dbReference>
<feature type="domain" description="ATP-grasp" evidence="14">
    <location>
        <begin position="107"/>
        <end position="313"/>
    </location>
</feature>
<dbReference type="InterPro" id="IPR016185">
    <property type="entry name" value="PreATP-grasp_dom_sf"/>
</dbReference>
<evidence type="ECO:0000256" key="5">
    <source>
        <dbReference type="ARBA" id="ARBA00022598"/>
    </source>
</evidence>